<evidence type="ECO:0000256" key="18">
    <source>
        <dbReference type="SAM" id="MobiDB-lite"/>
    </source>
</evidence>
<dbReference type="Proteomes" id="UP001318040">
    <property type="component" value="Chromosome 30"/>
</dbReference>
<evidence type="ECO:0000259" key="21">
    <source>
        <dbReference type="PROSITE" id="PS51977"/>
    </source>
</evidence>
<comment type="subcellular location">
    <subcellularLocation>
        <location evidence="1">Nucleus</location>
    </subcellularLocation>
</comment>
<dbReference type="InterPro" id="IPR036930">
    <property type="entry name" value="WGR_dom_sf"/>
</dbReference>
<evidence type="ECO:0000256" key="3">
    <source>
        <dbReference type="ARBA" id="ARBA00022679"/>
    </source>
</evidence>
<dbReference type="GO" id="GO:1990404">
    <property type="term" value="F:NAD+-protein mono-ADP-ribosyltransferase activity"/>
    <property type="evidence" value="ECO:0007669"/>
    <property type="project" value="TreeGrafter"/>
</dbReference>
<dbReference type="InterPro" id="IPR004102">
    <property type="entry name" value="Poly(ADP-ribose)pol_reg_dom"/>
</dbReference>
<dbReference type="CDD" id="cd01437">
    <property type="entry name" value="parp_like"/>
    <property type="match status" value="1"/>
</dbReference>
<keyword evidence="22" id="KW-1185">Reference proteome</keyword>
<feature type="region of interest" description="Disordered" evidence="18">
    <location>
        <begin position="1"/>
        <end position="30"/>
    </location>
</feature>
<dbReference type="CDD" id="cd08002">
    <property type="entry name" value="WGR_PARP3_like"/>
    <property type="match status" value="1"/>
</dbReference>
<dbReference type="PANTHER" id="PTHR10459:SF66">
    <property type="entry name" value="PROTEIN MONO-ADP-RIBOSYLTRANSFERASE PARP3"/>
    <property type="match status" value="1"/>
</dbReference>
<organism evidence="22 24">
    <name type="scientific">Petromyzon marinus</name>
    <name type="common">Sea lamprey</name>
    <dbReference type="NCBI Taxonomy" id="7757"/>
    <lineage>
        <taxon>Eukaryota</taxon>
        <taxon>Metazoa</taxon>
        <taxon>Chordata</taxon>
        <taxon>Craniata</taxon>
        <taxon>Vertebrata</taxon>
        <taxon>Cyclostomata</taxon>
        <taxon>Hyperoartia</taxon>
        <taxon>Petromyzontiformes</taxon>
        <taxon>Petromyzontidae</taxon>
        <taxon>Petromyzon</taxon>
    </lineage>
</organism>
<dbReference type="SUPFAM" id="SSF142921">
    <property type="entry name" value="WGR domain-like"/>
    <property type="match status" value="1"/>
</dbReference>
<dbReference type="FunFam" id="1.20.142.10:FF:000002">
    <property type="entry name" value="Poly [ADP-ribose] polymerase"/>
    <property type="match status" value="1"/>
</dbReference>
<keyword evidence="2 17" id="KW-0328">Glycosyltransferase</keyword>
<dbReference type="PROSITE" id="PS51060">
    <property type="entry name" value="PARP_ALPHA_HD"/>
    <property type="match status" value="1"/>
</dbReference>
<keyword evidence="8" id="KW-0013">ADP-ribosylation</keyword>
<dbReference type="EC" id="2.4.2.-" evidence="17"/>
<evidence type="ECO:0000256" key="6">
    <source>
        <dbReference type="ARBA" id="ARBA00022737"/>
    </source>
</evidence>
<proteinExistence type="inferred from homology"/>
<evidence type="ECO:0000256" key="4">
    <source>
        <dbReference type="ARBA" id="ARBA00022695"/>
    </source>
</evidence>
<dbReference type="CTD" id="10039"/>
<dbReference type="RefSeq" id="XP_032819077.1">
    <property type="nucleotide sequence ID" value="XM_032963186.1"/>
</dbReference>
<comment type="similarity">
    <text evidence="15">Belongs to the ARTD/PARP family.</text>
</comment>
<evidence type="ECO:0000256" key="2">
    <source>
        <dbReference type="ARBA" id="ARBA00022676"/>
    </source>
</evidence>
<reference evidence="23 24" key="1">
    <citation type="submission" date="2025-04" db="UniProtKB">
        <authorList>
            <consortium name="RefSeq"/>
        </authorList>
    </citation>
    <scope>IDENTIFICATION</scope>
    <source>
        <tissue evidence="23 24">Sperm</tissue>
    </source>
</reference>
<keyword evidence="14" id="KW-0539">Nucleus</keyword>
<evidence type="ECO:0000256" key="12">
    <source>
        <dbReference type="ARBA" id="ARBA00023125"/>
    </source>
</evidence>
<evidence type="ECO:0000256" key="8">
    <source>
        <dbReference type="ARBA" id="ARBA00022765"/>
    </source>
</evidence>
<dbReference type="GO" id="GO:0003677">
    <property type="term" value="F:DNA binding"/>
    <property type="evidence" value="ECO:0007669"/>
    <property type="project" value="UniProtKB-KW"/>
</dbReference>
<dbReference type="PANTHER" id="PTHR10459">
    <property type="entry name" value="DNA LIGASE"/>
    <property type="match status" value="1"/>
</dbReference>
<dbReference type="InterPro" id="IPR012317">
    <property type="entry name" value="Poly(ADP-ribose)pol_cat_dom"/>
</dbReference>
<evidence type="ECO:0000313" key="22">
    <source>
        <dbReference type="Proteomes" id="UP001318040"/>
    </source>
</evidence>
<feature type="domain" description="PARP catalytic" evidence="19">
    <location>
        <begin position="328"/>
        <end position="544"/>
    </location>
</feature>
<keyword evidence="11 17" id="KW-0520">NAD</keyword>
<gene>
    <name evidence="23 24" type="primary">PARP3</name>
</gene>
<evidence type="ECO:0000256" key="1">
    <source>
        <dbReference type="ARBA" id="ARBA00004123"/>
    </source>
</evidence>
<evidence type="ECO:0000259" key="19">
    <source>
        <dbReference type="PROSITE" id="PS51059"/>
    </source>
</evidence>
<feature type="domain" description="PARP alpha-helical" evidence="20">
    <location>
        <begin position="188"/>
        <end position="305"/>
    </location>
</feature>
<keyword evidence="3 17" id="KW-0808">Transferase</keyword>
<dbReference type="RefSeq" id="XP_032819078.1">
    <property type="nucleotide sequence ID" value="XM_032963187.1"/>
</dbReference>
<evidence type="ECO:0000256" key="7">
    <source>
        <dbReference type="ARBA" id="ARBA00022763"/>
    </source>
</evidence>
<dbReference type="InterPro" id="IPR008893">
    <property type="entry name" value="WGR_domain"/>
</dbReference>
<dbReference type="GO" id="GO:0006302">
    <property type="term" value="P:double-strand break repair"/>
    <property type="evidence" value="ECO:0007669"/>
    <property type="project" value="TreeGrafter"/>
</dbReference>
<keyword evidence="9" id="KW-0863">Zinc-finger</keyword>
<dbReference type="KEGG" id="pmrn:116947441"/>
<evidence type="ECO:0000256" key="15">
    <source>
        <dbReference type="ARBA" id="ARBA00024347"/>
    </source>
</evidence>
<evidence type="ECO:0000313" key="24">
    <source>
        <dbReference type="RefSeq" id="XP_032819078.1"/>
    </source>
</evidence>
<evidence type="ECO:0000256" key="5">
    <source>
        <dbReference type="ARBA" id="ARBA00022723"/>
    </source>
</evidence>
<evidence type="ECO:0000256" key="14">
    <source>
        <dbReference type="ARBA" id="ARBA00023242"/>
    </source>
</evidence>
<evidence type="ECO:0000256" key="13">
    <source>
        <dbReference type="ARBA" id="ARBA00023204"/>
    </source>
</evidence>
<dbReference type="GO" id="GO:0005730">
    <property type="term" value="C:nucleolus"/>
    <property type="evidence" value="ECO:0007669"/>
    <property type="project" value="TreeGrafter"/>
</dbReference>
<dbReference type="SMART" id="SM00773">
    <property type="entry name" value="WGR"/>
    <property type="match status" value="1"/>
</dbReference>
<keyword evidence="10" id="KW-0862">Zinc</keyword>
<dbReference type="GO" id="GO:0035861">
    <property type="term" value="C:site of double-strand break"/>
    <property type="evidence" value="ECO:0007669"/>
    <property type="project" value="TreeGrafter"/>
</dbReference>
<evidence type="ECO:0000256" key="10">
    <source>
        <dbReference type="ARBA" id="ARBA00022833"/>
    </source>
</evidence>
<evidence type="ECO:0000259" key="20">
    <source>
        <dbReference type="PROSITE" id="PS51060"/>
    </source>
</evidence>
<dbReference type="Gene3D" id="3.90.228.10">
    <property type="match status" value="1"/>
</dbReference>
<comment type="catalytic activity">
    <reaction evidence="16">
        <text>NAD(+) + (ADP-D-ribosyl)n-acceptor = nicotinamide + (ADP-D-ribosyl)n+1-acceptor + H(+).</text>
        <dbReference type="EC" id="2.4.2.30"/>
    </reaction>
</comment>
<dbReference type="InterPro" id="IPR036616">
    <property type="entry name" value="Poly(ADP-ribose)pol_reg_dom_sf"/>
</dbReference>
<dbReference type="GO" id="GO:0070212">
    <property type="term" value="P:protein poly-ADP-ribosylation"/>
    <property type="evidence" value="ECO:0007669"/>
    <property type="project" value="TreeGrafter"/>
</dbReference>
<dbReference type="GO" id="GO:0008270">
    <property type="term" value="F:zinc ion binding"/>
    <property type="evidence" value="ECO:0007669"/>
    <property type="project" value="UniProtKB-KW"/>
</dbReference>
<keyword evidence="13" id="KW-0234">DNA repair</keyword>
<dbReference type="Pfam" id="PF02877">
    <property type="entry name" value="PARP_reg"/>
    <property type="match status" value="1"/>
</dbReference>
<dbReference type="Pfam" id="PF05406">
    <property type="entry name" value="WGR"/>
    <property type="match status" value="1"/>
</dbReference>
<keyword evidence="4" id="KW-0548">Nucleotidyltransferase</keyword>
<dbReference type="Pfam" id="PF00644">
    <property type="entry name" value="PARP"/>
    <property type="match status" value="1"/>
</dbReference>
<dbReference type="GO" id="GO:0016779">
    <property type="term" value="F:nucleotidyltransferase activity"/>
    <property type="evidence" value="ECO:0007669"/>
    <property type="project" value="UniProtKB-KW"/>
</dbReference>
<accession>A0AAJ7TM37</accession>
<keyword evidence="6" id="KW-0677">Repeat</keyword>
<evidence type="ECO:0000256" key="11">
    <source>
        <dbReference type="ARBA" id="ARBA00023027"/>
    </source>
</evidence>
<dbReference type="GO" id="GO:0003950">
    <property type="term" value="F:NAD+ poly-ADP-ribosyltransferase activity"/>
    <property type="evidence" value="ECO:0007669"/>
    <property type="project" value="UniProtKB-UniRule"/>
</dbReference>
<dbReference type="Gene3D" id="1.20.142.10">
    <property type="entry name" value="Poly(ADP-ribose) polymerase, regulatory domain"/>
    <property type="match status" value="1"/>
</dbReference>
<evidence type="ECO:0000256" key="9">
    <source>
        <dbReference type="ARBA" id="ARBA00022771"/>
    </source>
</evidence>
<dbReference type="Gene3D" id="2.20.140.10">
    <property type="entry name" value="WGR domain"/>
    <property type="match status" value="1"/>
</dbReference>
<name>A0AAJ7TM37_PETMA</name>
<keyword evidence="5" id="KW-0479">Metal-binding</keyword>
<keyword evidence="12" id="KW-0238">DNA-binding</keyword>
<dbReference type="InterPro" id="IPR050800">
    <property type="entry name" value="ARTD/PARP"/>
</dbReference>
<evidence type="ECO:0000256" key="16">
    <source>
        <dbReference type="ARBA" id="ARBA00033987"/>
    </source>
</evidence>
<dbReference type="PROSITE" id="PS51059">
    <property type="entry name" value="PARP_CATALYTIC"/>
    <property type="match status" value="1"/>
</dbReference>
<evidence type="ECO:0000256" key="17">
    <source>
        <dbReference type="RuleBase" id="RU362114"/>
    </source>
</evidence>
<dbReference type="FunFam" id="2.20.140.10:FF:000001">
    <property type="entry name" value="Poly [ADP-ribose] polymerase"/>
    <property type="match status" value="1"/>
</dbReference>
<evidence type="ECO:0000313" key="23">
    <source>
        <dbReference type="RefSeq" id="XP_032819077.1"/>
    </source>
</evidence>
<dbReference type="SUPFAM" id="SSF56399">
    <property type="entry name" value="ADP-ribosylation"/>
    <property type="match status" value="1"/>
</dbReference>
<protein>
    <recommendedName>
        <fullName evidence="17">Poly [ADP-ribose] polymerase</fullName>
        <shortName evidence="17">PARP</shortName>
        <ecNumber evidence="17">2.4.2.-</ecNumber>
    </recommendedName>
</protein>
<dbReference type="SUPFAM" id="SSF47587">
    <property type="entry name" value="Domain of poly(ADP-ribose) polymerase"/>
    <property type="match status" value="1"/>
</dbReference>
<dbReference type="AlphaFoldDB" id="A0AAJ7TM37"/>
<sequence>MAPKRKAASAKGKRQKKVKAEVEPEVPPAVDKVTETRKALKTEPGSKAKAKIDSACNLANKTGLEVHEDYDCMLNQTNIGHNNNKFYIIQLIAGDGKFYTWTRWGRVGEGGQNAMKTFGNVAEAIKDFEKKFKDKTKNNWQQRDEFTAHPGKYTLIEMQHEDDEEEGEKPVVSVDAVDGSLTKKVIKPCSLPKQTQDLMSLIFSNDMFKDAMKEMNLDVKKMPLGKLSKAQIGRGFDALEAIEEALRTAAGQRNLESLSSTFFTIIPHNFGRMRPPVINSQEIIRNKKDMLLVLADIVLAQSLQADKDRAAAAAGGEGDVGTVVEVPHPLNADYDLLKCELELLGENSHELAVIKQYVAATAPSYMKVNCVWKVNREGECERFKAHEELSNRRLLWHGTNIAVVAAILKSGLRIMPHSGGRVGRGIYFASQNEKSAQYMGYACDGRGVMFLNEVVLGNEFTITKDDCSLKQAPAGYDSVVARGHVEPDPKKDVILELDGKQVTVPQGRPVQVAKFKQSNFSHSEYLVYNENQCRIRYLLLVSNK</sequence>
<feature type="compositionally biased region" description="Basic residues" evidence="18">
    <location>
        <begin position="1"/>
        <end position="17"/>
    </location>
</feature>
<feature type="domain" description="WGR" evidence="21">
    <location>
        <begin position="63"/>
        <end position="153"/>
    </location>
</feature>
<dbReference type="GeneID" id="116947441"/>
<dbReference type="PROSITE" id="PS51977">
    <property type="entry name" value="WGR"/>
    <property type="match status" value="1"/>
</dbReference>
<keyword evidence="7" id="KW-0227">DNA damage</keyword>